<name>A0A2P6NT39_9EUKA</name>
<dbReference type="Proteomes" id="UP000241769">
    <property type="component" value="Unassembled WGS sequence"/>
</dbReference>
<evidence type="ECO:0000313" key="2">
    <source>
        <dbReference type="Proteomes" id="UP000241769"/>
    </source>
</evidence>
<accession>A0A2P6NT39</accession>
<dbReference type="InParanoid" id="A0A2P6NT39"/>
<reference evidence="1 2" key="1">
    <citation type="journal article" date="2018" name="Genome Biol. Evol.">
        <title>Multiple Roots of Fruiting Body Formation in Amoebozoa.</title>
        <authorList>
            <person name="Hillmann F."/>
            <person name="Forbes G."/>
            <person name="Novohradska S."/>
            <person name="Ferling I."/>
            <person name="Riege K."/>
            <person name="Groth M."/>
            <person name="Westermann M."/>
            <person name="Marz M."/>
            <person name="Spaller T."/>
            <person name="Winckler T."/>
            <person name="Schaap P."/>
            <person name="Glockner G."/>
        </authorList>
    </citation>
    <scope>NUCLEOTIDE SEQUENCE [LARGE SCALE GENOMIC DNA]</scope>
    <source>
        <strain evidence="1 2">Jena</strain>
    </source>
</reference>
<organism evidence="1 2">
    <name type="scientific">Planoprotostelium fungivorum</name>
    <dbReference type="NCBI Taxonomy" id="1890364"/>
    <lineage>
        <taxon>Eukaryota</taxon>
        <taxon>Amoebozoa</taxon>
        <taxon>Evosea</taxon>
        <taxon>Variosea</taxon>
        <taxon>Cavosteliida</taxon>
        <taxon>Cavosteliaceae</taxon>
        <taxon>Planoprotostelium</taxon>
    </lineage>
</organism>
<gene>
    <name evidence="1" type="ORF">PROFUN_01395</name>
</gene>
<evidence type="ECO:0000313" key="1">
    <source>
        <dbReference type="EMBL" id="PRP87133.1"/>
    </source>
</evidence>
<proteinExistence type="predicted"/>
<dbReference type="EMBL" id="MDYQ01000022">
    <property type="protein sequence ID" value="PRP87133.1"/>
    <property type="molecule type" value="Genomic_DNA"/>
</dbReference>
<keyword evidence="2" id="KW-1185">Reference proteome</keyword>
<sequence length="72" mass="8180">MLSGKTTKIEKLALFLVGCEMEHRGVSSITSPPTTGTFLLRCMGIFEFLRRLKQLNSQFHFQPTEHISNPAR</sequence>
<protein>
    <submittedName>
        <fullName evidence="1">Uncharacterized protein</fullName>
    </submittedName>
</protein>
<dbReference type="AlphaFoldDB" id="A0A2P6NT39"/>
<comment type="caution">
    <text evidence="1">The sequence shown here is derived from an EMBL/GenBank/DDBJ whole genome shotgun (WGS) entry which is preliminary data.</text>
</comment>